<organism evidence="1 2">
    <name type="scientific">Sphingobacterium oryzagri</name>
    <dbReference type="NCBI Taxonomy" id="3025669"/>
    <lineage>
        <taxon>Bacteria</taxon>
        <taxon>Pseudomonadati</taxon>
        <taxon>Bacteroidota</taxon>
        <taxon>Sphingobacteriia</taxon>
        <taxon>Sphingobacteriales</taxon>
        <taxon>Sphingobacteriaceae</taxon>
        <taxon>Sphingobacterium</taxon>
    </lineage>
</organism>
<evidence type="ECO:0000313" key="2">
    <source>
        <dbReference type="Proteomes" id="UP001221558"/>
    </source>
</evidence>
<dbReference type="Proteomes" id="UP001221558">
    <property type="component" value="Chromosome"/>
</dbReference>
<reference evidence="1 2" key="1">
    <citation type="submission" date="2023-02" db="EMBL/GenBank/DDBJ databases">
        <title>Genome sequence of Sphingobacterium sp. KACC 22765.</title>
        <authorList>
            <person name="Kim S."/>
            <person name="Heo J."/>
            <person name="Kwon S.-W."/>
        </authorList>
    </citation>
    <scope>NUCLEOTIDE SEQUENCE [LARGE SCALE GENOMIC DNA]</scope>
    <source>
        <strain evidence="1 2">KACC 22765</strain>
    </source>
</reference>
<dbReference type="CDD" id="cd06462">
    <property type="entry name" value="Peptidase_S24_S26"/>
    <property type="match status" value="1"/>
</dbReference>
<dbReference type="RefSeq" id="WP_274267077.1">
    <property type="nucleotide sequence ID" value="NZ_CP117880.1"/>
</dbReference>
<keyword evidence="2" id="KW-1185">Reference proteome</keyword>
<gene>
    <name evidence="1" type="ORF">PQ465_18880</name>
</gene>
<proteinExistence type="predicted"/>
<evidence type="ECO:0000313" key="1">
    <source>
        <dbReference type="EMBL" id="WDF68344.1"/>
    </source>
</evidence>
<accession>A0ABY7WFD1</accession>
<name>A0ABY7WFD1_9SPHI</name>
<dbReference type="EMBL" id="CP117880">
    <property type="protein sequence ID" value="WDF68344.1"/>
    <property type="molecule type" value="Genomic_DNA"/>
</dbReference>
<sequence length="110" mass="12384">MRPFIYEGDKVTVKAIPLADLRNGMIALAHADQGYVLHRVVGVQENHIALAGDGNLSQIELVEQSKLMGVVQQAFRADKALPVCTGWSRMKGMLWYYVRPVRRVFKKMKG</sequence>
<protein>
    <submittedName>
        <fullName evidence="1">S24/S26 family peptidase</fullName>
    </submittedName>
</protein>